<proteinExistence type="predicted"/>
<dbReference type="AlphaFoldDB" id="A0A7S3FWG5"/>
<dbReference type="Pfam" id="PF00534">
    <property type="entry name" value="Glycos_transf_1"/>
    <property type="match status" value="1"/>
</dbReference>
<dbReference type="EMBL" id="HBIA01009342">
    <property type="protein sequence ID" value="CAE0233066.1"/>
    <property type="molecule type" value="Transcribed_RNA"/>
</dbReference>
<keyword evidence="1" id="KW-0328">Glycosyltransferase</keyword>
<name>A0A7S3FWG5_9SPIT</name>
<dbReference type="GO" id="GO:0004377">
    <property type="term" value="F:GDP-Man:Man(3)GlcNAc(2)-PP-Dol alpha-1,2-mannosyltransferase activity"/>
    <property type="evidence" value="ECO:0007669"/>
    <property type="project" value="InterPro"/>
</dbReference>
<protein>
    <recommendedName>
        <fullName evidence="2">Glycosyl transferase family 1 domain-containing protein</fullName>
    </recommendedName>
</protein>
<sequence length="133" mass="15163">MARDLKIQDNVSFEINASRNQLFDIFQRAKVAIHTMKDEHFGIAIVELMSSGIITVAHDSAGPRSDIIGPSPKPVGYLAQNQSDYCEFVKKALINYDQAEHVEMRRNARHWVRDQFGLATFDSKFVNQLKQLL</sequence>
<evidence type="ECO:0000259" key="2">
    <source>
        <dbReference type="Pfam" id="PF00534"/>
    </source>
</evidence>
<dbReference type="InterPro" id="IPR038013">
    <property type="entry name" value="ALG11"/>
</dbReference>
<dbReference type="Gene3D" id="3.40.50.2000">
    <property type="entry name" value="Glycogen Phosphorylase B"/>
    <property type="match status" value="1"/>
</dbReference>
<reference evidence="3" key="1">
    <citation type="submission" date="2021-01" db="EMBL/GenBank/DDBJ databases">
        <authorList>
            <person name="Corre E."/>
            <person name="Pelletier E."/>
            <person name="Niang G."/>
            <person name="Scheremetjew M."/>
            <person name="Finn R."/>
            <person name="Kale V."/>
            <person name="Holt S."/>
            <person name="Cochrane G."/>
            <person name="Meng A."/>
            <person name="Brown T."/>
            <person name="Cohen L."/>
        </authorList>
    </citation>
    <scope>NUCLEOTIDE SEQUENCE</scope>
    <source>
        <strain evidence="3">Ras09</strain>
    </source>
</reference>
<accession>A0A7S3FWG5</accession>
<evidence type="ECO:0000313" key="3">
    <source>
        <dbReference type="EMBL" id="CAE0233066.1"/>
    </source>
</evidence>
<gene>
    <name evidence="3" type="ORF">SRAS04492_LOCUS4865</name>
</gene>
<dbReference type="SUPFAM" id="SSF53756">
    <property type="entry name" value="UDP-Glycosyltransferase/glycogen phosphorylase"/>
    <property type="match status" value="1"/>
</dbReference>
<dbReference type="PANTHER" id="PTHR45919:SF1">
    <property type="entry name" value="GDP-MAN:MAN(3)GLCNAC(2)-PP-DOL ALPHA-1,2-MANNOSYLTRANSFERASE"/>
    <property type="match status" value="1"/>
</dbReference>
<dbReference type="PANTHER" id="PTHR45919">
    <property type="entry name" value="GDP-MAN:MAN(3)GLCNAC(2)-PP-DOL ALPHA-1,2-MANNOSYLTRANSFERASE"/>
    <property type="match status" value="1"/>
</dbReference>
<feature type="domain" description="Glycosyl transferase family 1" evidence="2">
    <location>
        <begin position="2"/>
        <end position="110"/>
    </location>
</feature>
<dbReference type="GO" id="GO:0006487">
    <property type="term" value="P:protein N-linked glycosylation"/>
    <property type="evidence" value="ECO:0007669"/>
    <property type="project" value="TreeGrafter"/>
</dbReference>
<evidence type="ECO:0000256" key="1">
    <source>
        <dbReference type="ARBA" id="ARBA00022676"/>
    </source>
</evidence>
<keyword evidence="1" id="KW-0808">Transferase</keyword>
<organism evidence="3">
    <name type="scientific">Strombidium rassoulzadegani</name>
    <dbReference type="NCBI Taxonomy" id="1082188"/>
    <lineage>
        <taxon>Eukaryota</taxon>
        <taxon>Sar</taxon>
        <taxon>Alveolata</taxon>
        <taxon>Ciliophora</taxon>
        <taxon>Intramacronucleata</taxon>
        <taxon>Spirotrichea</taxon>
        <taxon>Oligotrichia</taxon>
        <taxon>Strombidiidae</taxon>
        <taxon>Strombidium</taxon>
    </lineage>
</organism>
<dbReference type="GO" id="GO:0005789">
    <property type="term" value="C:endoplasmic reticulum membrane"/>
    <property type="evidence" value="ECO:0007669"/>
    <property type="project" value="TreeGrafter"/>
</dbReference>
<dbReference type="InterPro" id="IPR001296">
    <property type="entry name" value="Glyco_trans_1"/>
</dbReference>